<protein>
    <recommendedName>
        <fullName evidence="7">UPF0056 membrane protein</fullName>
    </recommendedName>
</protein>
<dbReference type="InterPro" id="IPR002771">
    <property type="entry name" value="Multi_antbiot-R_MarC"/>
</dbReference>
<evidence type="ECO:0000256" key="5">
    <source>
        <dbReference type="ARBA" id="ARBA00022989"/>
    </source>
</evidence>
<keyword evidence="3" id="KW-1003">Cell membrane</keyword>
<reference evidence="8" key="1">
    <citation type="submission" date="2023-01" db="EMBL/GenBank/DDBJ databases">
        <title>Whole genome sequence of Paucibacter sp. S2-9 isolated from pond sediment.</title>
        <authorList>
            <person name="Jung J.Y."/>
        </authorList>
    </citation>
    <scope>NUCLEOTIDE SEQUENCE</scope>
    <source>
        <strain evidence="8">S2-9</strain>
    </source>
</reference>
<dbReference type="PANTHER" id="PTHR33508:SF10">
    <property type="entry name" value="UPF0056 INNER MEMBRANE PROTEIN YHGN"/>
    <property type="match status" value="1"/>
</dbReference>
<evidence type="ECO:0000313" key="8">
    <source>
        <dbReference type="EMBL" id="WIT11101.1"/>
    </source>
</evidence>
<sequence>MDHSFLSAFILLLLVLDPLGSLPIFISIMREVPKPRRTRMAAREVGIAFAVLFAFMFLGGSFLQVMHLSERSLEVAGGVILLIIAIRMIFGSAGESAYGIEPGREPFIFPLAVPLLAGPSAMATVLLLASRQPERIFDWIGALTAAMLVSGLTLLLADRIRKILGDSVVSAIEKLMGLVLTAIAVEMVLAGLKRYFIGGL</sequence>
<feature type="transmembrane region" description="Helical" evidence="7">
    <location>
        <begin position="45"/>
        <end position="63"/>
    </location>
</feature>
<name>A0AA95NHQ0_9BURK</name>
<keyword evidence="6 7" id="KW-0472">Membrane</keyword>
<dbReference type="NCBIfam" id="TIGR00427">
    <property type="entry name" value="NAAT family transporter"/>
    <property type="match status" value="1"/>
</dbReference>
<dbReference type="EMBL" id="CP116346">
    <property type="protein sequence ID" value="WIT11101.1"/>
    <property type="molecule type" value="Genomic_DNA"/>
</dbReference>
<evidence type="ECO:0000256" key="3">
    <source>
        <dbReference type="ARBA" id="ARBA00022475"/>
    </source>
</evidence>
<keyword evidence="4 7" id="KW-0812">Transmembrane</keyword>
<accession>A0AA95NHQ0</accession>
<feature type="transmembrane region" description="Helical" evidence="7">
    <location>
        <begin position="175"/>
        <end position="192"/>
    </location>
</feature>
<dbReference type="AlphaFoldDB" id="A0AA95NHQ0"/>
<comment type="caution">
    <text evidence="7">Lacks conserved residue(s) required for the propagation of feature annotation.</text>
</comment>
<comment type="subcellular location">
    <subcellularLocation>
        <location evidence="1 7">Cell membrane</location>
        <topology evidence="1 7">Multi-pass membrane protein</topology>
    </subcellularLocation>
</comment>
<organism evidence="8 9">
    <name type="scientific">Paucibacter sediminis</name>
    <dbReference type="NCBI Taxonomy" id="3019553"/>
    <lineage>
        <taxon>Bacteria</taxon>
        <taxon>Pseudomonadati</taxon>
        <taxon>Pseudomonadota</taxon>
        <taxon>Betaproteobacteria</taxon>
        <taxon>Burkholderiales</taxon>
        <taxon>Sphaerotilaceae</taxon>
        <taxon>Roseateles</taxon>
    </lineage>
</organism>
<dbReference type="RefSeq" id="WP_285232179.1">
    <property type="nucleotide sequence ID" value="NZ_CP116346.1"/>
</dbReference>
<evidence type="ECO:0000256" key="7">
    <source>
        <dbReference type="RuleBase" id="RU362048"/>
    </source>
</evidence>
<feature type="transmembrane region" description="Helical" evidence="7">
    <location>
        <begin position="75"/>
        <end position="94"/>
    </location>
</feature>
<dbReference type="GO" id="GO:0005886">
    <property type="term" value="C:plasma membrane"/>
    <property type="evidence" value="ECO:0007669"/>
    <property type="project" value="UniProtKB-SubCell"/>
</dbReference>
<keyword evidence="5 7" id="KW-1133">Transmembrane helix</keyword>
<keyword evidence="9" id="KW-1185">Reference proteome</keyword>
<evidence type="ECO:0000256" key="1">
    <source>
        <dbReference type="ARBA" id="ARBA00004651"/>
    </source>
</evidence>
<proteinExistence type="inferred from homology"/>
<evidence type="ECO:0000313" key="9">
    <source>
        <dbReference type="Proteomes" id="UP001177769"/>
    </source>
</evidence>
<feature type="transmembrane region" description="Helical" evidence="7">
    <location>
        <begin position="106"/>
        <end position="129"/>
    </location>
</feature>
<evidence type="ECO:0000256" key="6">
    <source>
        <dbReference type="ARBA" id="ARBA00023136"/>
    </source>
</evidence>
<evidence type="ECO:0000256" key="4">
    <source>
        <dbReference type="ARBA" id="ARBA00022692"/>
    </source>
</evidence>
<dbReference type="Pfam" id="PF01914">
    <property type="entry name" value="MarC"/>
    <property type="match status" value="1"/>
</dbReference>
<evidence type="ECO:0000256" key="2">
    <source>
        <dbReference type="ARBA" id="ARBA00009784"/>
    </source>
</evidence>
<dbReference type="Proteomes" id="UP001177769">
    <property type="component" value="Chromosome"/>
</dbReference>
<feature type="transmembrane region" description="Helical" evidence="7">
    <location>
        <begin position="136"/>
        <end position="155"/>
    </location>
</feature>
<dbReference type="KEGG" id="pais:PFX98_19675"/>
<gene>
    <name evidence="8" type="ORF">PFX98_19675</name>
</gene>
<dbReference type="PANTHER" id="PTHR33508">
    <property type="entry name" value="UPF0056 MEMBRANE PROTEIN YHCE"/>
    <property type="match status" value="1"/>
</dbReference>
<comment type="similarity">
    <text evidence="2 7">Belongs to the UPF0056 (MarC) family.</text>
</comment>